<dbReference type="GO" id="GO:0016787">
    <property type="term" value="F:hydrolase activity"/>
    <property type="evidence" value="ECO:0007669"/>
    <property type="project" value="UniProtKB-KW"/>
</dbReference>
<evidence type="ECO:0000313" key="11">
    <source>
        <dbReference type="Proteomes" id="UP001212170"/>
    </source>
</evidence>
<evidence type="ECO:0000256" key="4">
    <source>
        <dbReference type="ARBA" id="ARBA00022801"/>
    </source>
</evidence>
<evidence type="ECO:0000256" key="7">
    <source>
        <dbReference type="RuleBase" id="RU361187"/>
    </source>
</evidence>
<dbReference type="CDD" id="cd04084">
    <property type="entry name" value="CBM6_xylanase-like"/>
    <property type="match status" value="1"/>
</dbReference>
<gene>
    <name evidence="10" type="ORF">NJT12_13510</name>
</gene>
<dbReference type="EMBL" id="JAMZNK010000021">
    <property type="protein sequence ID" value="MDA6070640.1"/>
    <property type="molecule type" value="Genomic_DNA"/>
</dbReference>
<name>A0ABT4WDV0_9FLAO</name>
<keyword evidence="4 7" id="KW-0378">Hydrolase</keyword>
<dbReference type="InterPro" id="IPR006710">
    <property type="entry name" value="Glyco_hydro_43"/>
</dbReference>
<proteinExistence type="inferred from homology"/>
<dbReference type="InterPro" id="IPR023296">
    <property type="entry name" value="Glyco_hydro_beta-prop_sf"/>
</dbReference>
<dbReference type="PANTHER" id="PTHR43772:SF2">
    <property type="entry name" value="PUTATIVE (AFU_ORTHOLOGUE AFUA_2G04480)-RELATED"/>
    <property type="match status" value="1"/>
</dbReference>
<keyword evidence="2" id="KW-0624">Polysaccharide degradation</keyword>
<feature type="signal peptide" evidence="8">
    <location>
        <begin position="1"/>
        <end position="21"/>
    </location>
</feature>
<dbReference type="Proteomes" id="UP001212170">
    <property type="component" value="Unassembled WGS sequence"/>
</dbReference>
<keyword evidence="2" id="KW-0858">Xylan degradation</keyword>
<feature type="chain" id="PRO_5046036245" evidence="8">
    <location>
        <begin position="22"/>
        <end position="455"/>
    </location>
</feature>
<keyword evidence="6 7" id="KW-0326">Glycosidase</keyword>
<dbReference type="SUPFAM" id="SSF75005">
    <property type="entry name" value="Arabinanase/levansucrase/invertase"/>
    <property type="match status" value="1"/>
</dbReference>
<evidence type="ECO:0000256" key="5">
    <source>
        <dbReference type="ARBA" id="ARBA00023277"/>
    </source>
</evidence>
<evidence type="ECO:0000256" key="2">
    <source>
        <dbReference type="ARBA" id="ARBA00022651"/>
    </source>
</evidence>
<dbReference type="SMART" id="SM00606">
    <property type="entry name" value="CBD_IV"/>
    <property type="match status" value="1"/>
</dbReference>
<comment type="similarity">
    <text evidence="1 7">Belongs to the glycosyl hydrolase 43 family.</text>
</comment>
<dbReference type="Pfam" id="PF03422">
    <property type="entry name" value="CBM_6"/>
    <property type="match status" value="1"/>
</dbReference>
<dbReference type="InterPro" id="IPR005084">
    <property type="entry name" value="CBM6"/>
</dbReference>
<accession>A0ABT4WDV0</accession>
<evidence type="ECO:0000259" key="9">
    <source>
        <dbReference type="PROSITE" id="PS51175"/>
    </source>
</evidence>
<evidence type="ECO:0000256" key="8">
    <source>
        <dbReference type="SAM" id="SignalP"/>
    </source>
</evidence>
<protein>
    <submittedName>
        <fullName evidence="10">Glycoside hydrolase family 43 protein</fullName>
    </submittedName>
</protein>
<evidence type="ECO:0000256" key="6">
    <source>
        <dbReference type="ARBA" id="ARBA00023295"/>
    </source>
</evidence>
<dbReference type="PANTHER" id="PTHR43772">
    <property type="entry name" value="ENDO-1,4-BETA-XYLANASE"/>
    <property type="match status" value="1"/>
</dbReference>
<dbReference type="InterPro" id="IPR006584">
    <property type="entry name" value="Cellulose-bd_IV"/>
</dbReference>
<keyword evidence="5" id="KW-0119">Carbohydrate metabolism</keyword>
<comment type="caution">
    <text evidence="10">The sequence shown here is derived from an EMBL/GenBank/DDBJ whole genome shotgun (WGS) entry which is preliminary data.</text>
</comment>
<sequence length="455" mass="51369">MYFKKNNLAAVLFIISIIGFAQNPIIQTNYTADPAPMVYNGKVYLYTTHDEDESTWFTMNDWKLYTTEDMVNWTDHGTVLNYKHFNWAKMNAWAAQCIERNGKFYMYVPITNKEGQGSIGVAVSDSPYGPFIDPLGKPLIRNSNADIDPSVFIDDDGQAYLFWGNPECYFVKLNEDMISYNGEIKIIPNTIESFGKRDGKEDPRRPTTYEEGPWLYKRNKLYYLIFAGGPISEHIGYSTSKSITGPWKYQGIVMSTQGSSFTNHPGVIDFKGKSYFFYHNGALPAGGGFTRSVCVEELTFQPDGKINQINMTEGIKKGIKTINPYLKTEAETIAWSNDVKSMQNEQVGVFITAMKNDAFTKVRDVDFGKEGASKFTARVGTVHNGNVTMEIRLDKVDGELIGTIQVPMTGGNDRWALVKSDVKKVSGIRDLYFVFKGKASGQILYFDYWMFSKGV</sequence>
<dbReference type="Pfam" id="PF04616">
    <property type="entry name" value="Glyco_hydro_43"/>
    <property type="match status" value="1"/>
</dbReference>
<dbReference type="CDD" id="cd18618">
    <property type="entry name" value="GH43_Xsa43E-like"/>
    <property type="match status" value="1"/>
</dbReference>
<dbReference type="InterPro" id="IPR052176">
    <property type="entry name" value="Glycosyl_Hydrlase_43_Enz"/>
</dbReference>
<keyword evidence="11" id="KW-1185">Reference proteome</keyword>
<feature type="domain" description="CBM6" evidence="9">
    <location>
        <begin position="326"/>
        <end position="452"/>
    </location>
</feature>
<dbReference type="PROSITE" id="PS51175">
    <property type="entry name" value="CBM6"/>
    <property type="match status" value="1"/>
</dbReference>
<evidence type="ECO:0000256" key="1">
    <source>
        <dbReference type="ARBA" id="ARBA00009865"/>
    </source>
</evidence>
<keyword evidence="3 8" id="KW-0732">Signal</keyword>
<dbReference type="InterPro" id="IPR008979">
    <property type="entry name" value="Galactose-bd-like_sf"/>
</dbReference>
<reference evidence="10 11" key="1">
    <citation type="journal article" date="2023" name="Chemosphere">
        <title>Whole genome analysis of Flavobacterium aziz-sancarii sp. nov., isolated from Ardley Island (Antarctica), revealed a rich resistome and bioremediation potential.</title>
        <authorList>
            <person name="Otur C."/>
            <person name="Okay S."/>
            <person name="Kurt-Kizildogan A."/>
        </authorList>
    </citation>
    <scope>NUCLEOTIDE SEQUENCE [LARGE SCALE GENOMIC DNA]</scope>
    <source>
        <strain evidence="10 11">AC</strain>
    </source>
</reference>
<dbReference type="SUPFAM" id="SSF49785">
    <property type="entry name" value="Galactose-binding domain-like"/>
    <property type="match status" value="1"/>
</dbReference>
<evidence type="ECO:0000313" key="10">
    <source>
        <dbReference type="EMBL" id="MDA6070640.1"/>
    </source>
</evidence>
<evidence type="ECO:0000256" key="3">
    <source>
        <dbReference type="ARBA" id="ARBA00022729"/>
    </source>
</evidence>
<dbReference type="RefSeq" id="WP_271336455.1">
    <property type="nucleotide sequence ID" value="NZ_JAMZNK010000021.1"/>
</dbReference>
<organism evidence="10 11">
    <name type="scientific">Flavobacterium azizsancarii</name>
    <dbReference type="NCBI Taxonomy" id="2961580"/>
    <lineage>
        <taxon>Bacteria</taxon>
        <taxon>Pseudomonadati</taxon>
        <taxon>Bacteroidota</taxon>
        <taxon>Flavobacteriia</taxon>
        <taxon>Flavobacteriales</taxon>
        <taxon>Flavobacteriaceae</taxon>
        <taxon>Flavobacterium</taxon>
    </lineage>
</organism>
<dbReference type="Gene3D" id="2.60.120.260">
    <property type="entry name" value="Galactose-binding domain-like"/>
    <property type="match status" value="1"/>
</dbReference>
<dbReference type="Gene3D" id="2.115.10.20">
    <property type="entry name" value="Glycosyl hydrolase domain, family 43"/>
    <property type="match status" value="1"/>
</dbReference>